<name>A0A9Q0RJT7_BLOTA</name>
<keyword evidence="2" id="KW-1185">Reference proteome</keyword>
<sequence>CNLAKNRLLHSIGWGDDDDDDGGGGRLQMVGKETKTMCRQYFQLFDQDWVLIFGPRMENGPNRTH</sequence>
<reference evidence="1" key="1">
    <citation type="submission" date="2022-12" db="EMBL/GenBank/DDBJ databases">
        <title>Genome assemblies of Blomia tropicalis.</title>
        <authorList>
            <person name="Cui Y."/>
        </authorList>
    </citation>
    <scope>NUCLEOTIDE SEQUENCE</scope>
    <source>
        <tissue evidence="1">Adult mites</tissue>
    </source>
</reference>
<organism evidence="1 2">
    <name type="scientific">Blomia tropicalis</name>
    <name type="common">Mite</name>
    <dbReference type="NCBI Taxonomy" id="40697"/>
    <lineage>
        <taxon>Eukaryota</taxon>
        <taxon>Metazoa</taxon>
        <taxon>Ecdysozoa</taxon>
        <taxon>Arthropoda</taxon>
        <taxon>Chelicerata</taxon>
        <taxon>Arachnida</taxon>
        <taxon>Acari</taxon>
        <taxon>Acariformes</taxon>
        <taxon>Sarcoptiformes</taxon>
        <taxon>Astigmata</taxon>
        <taxon>Glycyphagoidea</taxon>
        <taxon>Echimyopodidae</taxon>
        <taxon>Blomia</taxon>
    </lineage>
</organism>
<proteinExistence type="predicted"/>
<comment type="caution">
    <text evidence="1">The sequence shown here is derived from an EMBL/GenBank/DDBJ whole genome shotgun (WGS) entry which is preliminary data.</text>
</comment>
<gene>
    <name evidence="1" type="ORF">RDWZM_008168</name>
</gene>
<dbReference type="Proteomes" id="UP001142055">
    <property type="component" value="Chromosome 3"/>
</dbReference>
<dbReference type="EMBL" id="JAPWDV010000003">
    <property type="protein sequence ID" value="KAJ6217011.1"/>
    <property type="molecule type" value="Genomic_DNA"/>
</dbReference>
<evidence type="ECO:0000313" key="1">
    <source>
        <dbReference type="EMBL" id="KAJ6217011.1"/>
    </source>
</evidence>
<evidence type="ECO:0000313" key="2">
    <source>
        <dbReference type="Proteomes" id="UP001142055"/>
    </source>
</evidence>
<dbReference type="AlphaFoldDB" id="A0A9Q0RJT7"/>
<accession>A0A9Q0RJT7</accession>
<feature type="non-terminal residue" evidence="1">
    <location>
        <position position="1"/>
    </location>
</feature>
<protein>
    <submittedName>
        <fullName evidence="1">Uncharacterized protein</fullName>
    </submittedName>
</protein>